<dbReference type="AlphaFoldDB" id="A0A3P3FSV2"/>
<dbReference type="EMBL" id="RQXT01000017">
    <property type="protein sequence ID" value="RRI01143.1"/>
    <property type="molecule type" value="Genomic_DNA"/>
</dbReference>
<sequence length="329" mass="34987">MNVSIAPPAIRPEPEIGPEAQSRRVRRFYRAYGLTISSEVALPELQPAVPAAPDIAIAVRPVDFPKPAAEGGTAFRFEPTRQYLSWQAVGTFLISDAARIDVDPAPGIDDPLLAFPLLGPVLALTLHQRRLLILHASAVAVGGRSVIFMGDKGAGKSTTAGAMIRAGHLLLTDDVVALDLSNPSRPIILPGFPQLKLAADAADAIRIEQAEVRPQAHPQIEKVQHRLQDGFSGEAVPAARIYVLERGERAAITPLPGAGALPAIIKFSYVTRFGRQALVGDFASTHLGQCAQLAARTGVRRLEVPAGLERIDEAVALIEHDLAAGAQAR</sequence>
<dbReference type="RefSeq" id="WP_124999703.1">
    <property type="nucleotide sequence ID" value="NZ_RQXT01000017.1"/>
</dbReference>
<keyword evidence="1" id="KW-0808">Transferase</keyword>
<name>A0A3P3FSV2_9HYPH</name>
<dbReference type="GO" id="GO:0016301">
    <property type="term" value="F:kinase activity"/>
    <property type="evidence" value="ECO:0007669"/>
    <property type="project" value="UniProtKB-KW"/>
</dbReference>
<dbReference type="OrthoDB" id="3213869at2"/>
<proteinExistence type="predicted"/>
<keyword evidence="2" id="KW-1185">Reference proteome</keyword>
<evidence type="ECO:0000313" key="2">
    <source>
        <dbReference type="Proteomes" id="UP000273786"/>
    </source>
</evidence>
<reference evidence="1 2" key="1">
    <citation type="submission" date="2018-11" db="EMBL/GenBank/DDBJ databases">
        <title>the genome of Mesorhizobium tamadayense DSM 28320.</title>
        <authorList>
            <person name="Gao J."/>
        </authorList>
    </citation>
    <scope>NUCLEOTIDE SEQUENCE [LARGE SCALE GENOMIC DNA]</scope>
    <source>
        <strain evidence="1 2">DSM 28320</strain>
    </source>
</reference>
<evidence type="ECO:0000313" key="1">
    <source>
        <dbReference type="EMBL" id="RRI01143.1"/>
    </source>
</evidence>
<dbReference type="SUPFAM" id="SSF53795">
    <property type="entry name" value="PEP carboxykinase-like"/>
    <property type="match status" value="1"/>
</dbReference>
<comment type="caution">
    <text evidence="1">The sequence shown here is derived from an EMBL/GenBank/DDBJ whole genome shotgun (WGS) entry which is preliminary data.</text>
</comment>
<protein>
    <submittedName>
        <fullName evidence="1">Serine kinase</fullName>
    </submittedName>
</protein>
<dbReference type="InterPro" id="IPR027417">
    <property type="entry name" value="P-loop_NTPase"/>
</dbReference>
<dbReference type="Gene3D" id="3.40.50.300">
    <property type="entry name" value="P-loop containing nucleotide triphosphate hydrolases"/>
    <property type="match status" value="1"/>
</dbReference>
<accession>A0A3P3FSV2</accession>
<dbReference type="Proteomes" id="UP000273786">
    <property type="component" value="Unassembled WGS sequence"/>
</dbReference>
<keyword evidence="1" id="KW-0418">Kinase</keyword>
<gene>
    <name evidence="1" type="ORF">EH240_15740</name>
</gene>
<organism evidence="1 2">
    <name type="scientific">Mesorhizobium tamadayense</name>
    <dbReference type="NCBI Taxonomy" id="425306"/>
    <lineage>
        <taxon>Bacteria</taxon>
        <taxon>Pseudomonadati</taxon>
        <taxon>Pseudomonadota</taxon>
        <taxon>Alphaproteobacteria</taxon>
        <taxon>Hyphomicrobiales</taxon>
        <taxon>Phyllobacteriaceae</taxon>
        <taxon>Mesorhizobium</taxon>
    </lineage>
</organism>